<name>A0A934IZD2_9BACL</name>
<organism evidence="1 2">
    <name type="scientific">Paenibacillus roseus</name>
    <dbReference type="NCBI Taxonomy" id="2798579"/>
    <lineage>
        <taxon>Bacteria</taxon>
        <taxon>Bacillati</taxon>
        <taxon>Bacillota</taxon>
        <taxon>Bacilli</taxon>
        <taxon>Bacillales</taxon>
        <taxon>Paenibacillaceae</taxon>
        <taxon>Paenibacillus</taxon>
    </lineage>
</organism>
<proteinExistence type="predicted"/>
<evidence type="ECO:0000313" key="1">
    <source>
        <dbReference type="EMBL" id="MBJ6360479.1"/>
    </source>
</evidence>
<sequence length="53" mass="5910">MALELEERVQVPALEVLGMLLARSCGGYAHKQPARRLAVRYMLSCGIRIRLLG</sequence>
<comment type="caution">
    <text evidence="1">The sequence shown here is derived from an EMBL/GenBank/DDBJ whole genome shotgun (WGS) entry which is preliminary data.</text>
</comment>
<evidence type="ECO:0000313" key="2">
    <source>
        <dbReference type="Proteomes" id="UP000640274"/>
    </source>
</evidence>
<reference evidence="1" key="1">
    <citation type="submission" date="2020-12" db="EMBL/GenBank/DDBJ databases">
        <authorList>
            <person name="Huq M.A."/>
        </authorList>
    </citation>
    <scope>NUCLEOTIDE SEQUENCE</scope>
    <source>
        <strain evidence="1">MAHUQ-46</strain>
    </source>
</reference>
<keyword evidence="2" id="KW-1185">Reference proteome</keyword>
<dbReference type="EMBL" id="JAELUP010000008">
    <property type="protein sequence ID" value="MBJ6360479.1"/>
    <property type="molecule type" value="Genomic_DNA"/>
</dbReference>
<dbReference type="Proteomes" id="UP000640274">
    <property type="component" value="Unassembled WGS sequence"/>
</dbReference>
<dbReference type="RefSeq" id="WP_199018023.1">
    <property type="nucleotide sequence ID" value="NZ_JAELUP010000008.1"/>
</dbReference>
<accession>A0A934IZD2</accession>
<protein>
    <submittedName>
        <fullName evidence="1">Uncharacterized protein</fullName>
    </submittedName>
</protein>
<dbReference type="AlphaFoldDB" id="A0A934IZD2"/>
<gene>
    <name evidence="1" type="ORF">JFN88_03965</name>
</gene>